<reference evidence="1 2" key="1">
    <citation type="journal article" date="2010" name="Nature">
        <title>The Ectocarpus genome and the independent evolution of multicellularity in brown algae.</title>
        <authorList>
            <person name="Cock J.M."/>
            <person name="Sterck L."/>
            <person name="Rouze P."/>
            <person name="Scornet D."/>
            <person name="Allen A.E."/>
            <person name="Amoutzias G."/>
            <person name="Anthouard V."/>
            <person name="Artiguenave F."/>
            <person name="Aury J.M."/>
            <person name="Badger J.H."/>
            <person name="Beszteri B."/>
            <person name="Billiau K."/>
            <person name="Bonnet E."/>
            <person name="Bothwell J.H."/>
            <person name="Bowler C."/>
            <person name="Boyen C."/>
            <person name="Brownlee C."/>
            <person name="Carrano C.J."/>
            <person name="Charrier B."/>
            <person name="Cho G.Y."/>
            <person name="Coelho S.M."/>
            <person name="Collen J."/>
            <person name="Corre E."/>
            <person name="Da Silva C."/>
            <person name="Delage L."/>
            <person name="Delaroque N."/>
            <person name="Dittami S.M."/>
            <person name="Doulbeau S."/>
            <person name="Elias M."/>
            <person name="Farnham G."/>
            <person name="Gachon C.M."/>
            <person name="Gschloessl B."/>
            <person name="Heesch S."/>
            <person name="Jabbari K."/>
            <person name="Jubin C."/>
            <person name="Kawai H."/>
            <person name="Kimura K."/>
            <person name="Kloareg B."/>
            <person name="Kupper F.C."/>
            <person name="Lang D."/>
            <person name="Le Bail A."/>
            <person name="Leblanc C."/>
            <person name="Lerouge P."/>
            <person name="Lohr M."/>
            <person name="Lopez P.J."/>
            <person name="Martens C."/>
            <person name="Maumus F."/>
            <person name="Michel G."/>
            <person name="Miranda-Saavedra D."/>
            <person name="Morales J."/>
            <person name="Moreau H."/>
            <person name="Motomura T."/>
            <person name="Nagasato C."/>
            <person name="Napoli C.A."/>
            <person name="Nelson D.R."/>
            <person name="Nyvall-Collen P."/>
            <person name="Peters A.F."/>
            <person name="Pommier C."/>
            <person name="Potin P."/>
            <person name="Poulain J."/>
            <person name="Quesneville H."/>
            <person name="Read B."/>
            <person name="Rensing S.A."/>
            <person name="Ritter A."/>
            <person name="Rousvoal S."/>
            <person name="Samanta M."/>
            <person name="Samson G."/>
            <person name="Schroeder D.C."/>
            <person name="Segurens B."/>
            <person name="Strittmatter M."/>
            <person name="Tonon T."/>
            <person name="Tregear J.W."/>
            <person name="Valentin K."/>
            <person name="von Dassow P."/>
            <person name="Yamagishi T."/>
            <person name="Van de Peer Y."/>
            <person name="Wincker P."/>
        </authorList>
    </citation>
    <scope>NUCLEOTIDE SEQUENCE [LARGE SCALE GENOMIC DNA]</scope>
    <source>
        <strain evidence="2">Ec32 / CCAP1310/4</strain>
    </source>
</reference>
<dbReference type="EMBL" id="FN649747">
    <property type="protein sequence ID" value="CBN77286.1"/>
    <property type="molecule type" value="Genomic_DNA"/>
</dbReference>
<name>D8LNC9_ECTSI</name>
<accession>D8LNC9</accession>
<keyword evidence="2" id="KW-1185">Reference proteome</keyword>
<sequence>MMRARRQRSLARSKGWQARLRKLDHYDEANIMKYAMRDFMGSQTPPEIELLEAGRLKMNFVRAVTAAIEIPEEGLFRHIISYL</sequence>
<proteinExistence type="predicted"/>
<dbReference type="EMBL" id="FN648641">
    <property type="protein sequence ID" value="CBN77286.1"/>
    <property type="molecule type" value="Genomic_DNA"/>
</dbReference>
<evidence type="ECO:0000313" key="2">
    <source>
        <dbReference type="Proteomes" id="UP000002630"/>
    </source>
</evidence>
<dbReference type="InParanoid" id="D8LNC9"/>
<protein>
    <submittedName>
        <fullName evidence="1">Uncharacterized protein</fullName>
    </submittedName>
</protein>
<organism evidence="1 2">
    <name type="scientific">Ectocarpus siliculosus</name>
    <name type="common">Brown alga</name>
    <name type="synonym">Conferva siliculosa</name>
    <dbReference type="NCBI Taxonomy" id="2880"/>
    <lineage>
        <taxon>Eukaryota</taxon>
        <taxon>Sar</taxon>
        <taxon>Stramenopiles</taxon>
        <taxon>Ochrophyta</taxon>
        <taxon>PX clade</taxon>
        <taxon>Phaeophyceae</taxon>
        <taxon>Ectocarpales</taxon>
        <taxon>Ectocarpaceae</taxon>
        <taxon>Ectocarpus</taxon>
    </lineage>
</organism>
<evidence type="ECO:0000313" key="1">
    <source>
        <dbReference type="EMBL" id="CBN77286.1"/>
    </source>
</evidence>
<dbReference type="Proteomes" id="UP000002630">
    <property type="component" value="Linkage Group LG22"/>
</dbReference>
<dbReference type="AlphaFoldDB" id="D8LNC9"/>
<gene>
    <name evidence="1" type="ORF">Esi_0044_0062</name>
</gene>